<evidence type="ECO:0000313" key="2">
    <source>
        <dbReference type="EMBL" id="MCL7039045.1"/>
    </source>
</evidence>
<gene>
    <name evidence="2" type="ORF">MKW94_028138</name>
</gene>
<dbReference type="AlphaFoldDB" id="A0AA42AR80"/>
<keyword evidence="3" id="KW-1185">Reference proteome</keyword>
<accession>A0AA42AR80</accession>
<feature type="coiled-coil region" evidence="1">
    <location>
        <begin position="34"/>
        <end position="61"/>
    </location>
</feature>
<evidence type="ECO:0000313" key="3">
    <source>
        <dbReference type="Proteomes" id="UP001177140"/>
    </source>
</evidence>
<dbReference type="EMBL" id="JAJJMA010197091">
    <property type="protein sequence ID" value="MCL7039045.1"/>
    <property type="molecule type" value="Genomic_DNA"/>
</dbReference>
<comment type="caution">
    <text evidence="2">The sequence shown here is derived from an EMBL/GenBank/DDBJ whole genome shotgun (WGS) entry which is preliminary data.</text>
</comment>
<evidence type="ECO:0000256" key="1">
    <source>
        <dbReference type="SAM" id="Coils"/>
    </source>
</evidence>
<reference evidence="2" key="1">
    <citation type="submission" date="2022-03" db="EMBL/GenBank/DDBJ databases">
        <title>A functionally conserved STORR gene fusion in Papaver species that diverged 16.8 million years ago.</title>
        <authorList>
            <person name="Catania T."/>
        </authorList>
    </citation>
    <scope>NUCLEOTIDE SEQUENCE</scope>
    <source>
        <strain evidence="2">S-191538</strain>
    </source>
</reference>
<protein>
    <submittedName>
        <fullName evidence="2">Uncharacterized protein</fullName>
    </submittedName>
</protein>
<proteinExistence type="predicted"/>
<name>A0AA42AR80_PAPNU</name>
<keyword evidence="1" id="KW-0175">Coiled coil</keyword>
<dbReference type="Proteomes" id="UP001177140">
    <property type="component" value="Unassembled WGS sequence"/>
</dbReference>
<organism evidence="2 3">
    <name type="scientific">Papaver nudicaule</name>
    <name type="common">Iceland poppy</name>
    <dbReference type="NCBI Taxonomy" id="74823"/>
    <lineage>
        <taxon>Eukaryota</taxon>
        <taxon>Viridiplantae</taxon>
        <taxon>Streptophyta</taxon>
        <taxon>Embryophyta</taxon>
        <taxon>Tracheophyta</taxon>
        <taxon>Spermatophyta</taxon>
        <taxon>Magnoliopsida</taxon>
        <taxon>Ranunculales</taxon>
        <taxon>Papaveraceae</taxon>
        <taxon>Papaveroideae</taxon>
        <taxon>Papaver</taxon>
    </lineage>
</organism>
<sequence>MALRNFTKMLSRIFSSGPRSSNAVAKVHISDEKLRSFAVRLEQATEEANQLADECKAYFALRRAFTFDKLVYIFFCFKLSVHIAEEAVKIRHIKVKDSKLAAYLAKESQSPA</sequence>